<protein>
    <recommendedName>
        <fullName evidence="1">CHK kinase-like domain-containing protein</fullName>
    </recommendedName>
</protein>
<dbReference type="Pfam" id="PF02958">
    <property type="entry name" value="EcKL"/>
    <property type="match status" value="1"/>
</dbReference>
<dbReference type="InterPro" id="IPR011009">
    <property type="entry name" value="Kinase-like_dom_sf"/>
</dbReference>
<evidence type="ECO:0000313" key="2">
    <source>
        <dbReference type="EMBL" id="CAH0589909.1"/>
    </source>
</evidence>
<feature type="domain" description="CHK kinase-like" evidence="1">
    <location>
        <begin position="124"/>
        <end position="310"/>
    </location>
</feature>
<dbReference type="Gene3D" id="3.90.1200.10">
    <property type="match status" value="1"/>
</dbReference>
<dbReference type="PANTHER" id="PTHR11012:SF54">
    <property type="entry name" value="CHK KINASE-LIKE DOMAIN-CONTAINING PROTEIN"/>
    <property type="match status" value="1"/>
</dbReference>
<dbReference type="EMBL" id="LR824021">
    <property type="protein sequence ID" value="CAH0589909.1"/>
    <property type="molecule type" value="Genomic_DNA"/>
</dbReference>
<keyword evidence="3" id="KW-1185">Reference proteome</keyword>
<gene>
    <name evidence="2" type="ORF">CINC_LOCUS4521</name>
</gene>
<dbReference type="AlphaFoldDB" id="A0A9P0BQR9"/>
<organism evidence="2 3">
    <name type="scientific">Chrysodeixis includens</name>
    <name type="common">Soybean looper</name>
    <name type="synonym">Pseudoplusia includens</name>
    <dbReference type="NCBI Taxonomy" id="689277"/>
    <lineage>
        <taxon>Eukaryota</taxon>
        <taxon>Metazoa</taxon>
        <taxon>Ecdysozoa</taxon>
        <taxon>Arthropoda</taxon>
        <taxon>Hexapoda</taxon>
        <taxon>Insecta</taxon>
        <taxon>Pterygota</taxon>
        <taxon>Neoptera</taxon>
        <taxon>Endopterygota</taxon>
        <taxon>Lepidoptera</taxon>
        <taxon>Glossata</taxon>
        <taxon>Ditrysia</taxon>
        <taxon>Noctuoidea</taxon>
        <taxon>Noctuidae</taxon>
        <taxon>Plusiinae</taxon>
        <taxon>Chrysodeixis</taxon>
    </lineage>
</organism>
<accession>A0A9P0BQR9</accession>
<dbReference type="InterPro" id="IPR004119">
    <property type="entry name" value="EcKL"/>
</dbReference>
<reference evidence="2" key="1">
    <citation type="submission" date="2021-12" db="EMBL/GenBank/DDBJ databases">
        <authorList>
            <person name="King R."/>
        </authorList>
    </citation>
    <scope>NUCLEOTIDE SEQUENCE</scope>
</reference>
<dbReference type="SMART" id="SM00587">
    <property type="entry name" value="CHK"/>
    <property type="match status" value="1"/>
</dbReference>
<evidence type="ECO:0000313" key="3">
    <source>
        <dbReference type="Proteomes" id="UP001154114"/>
    </source>
</evidence>
<evidence type="ECO:0000259" key="1">
    <source>
        <dbReference type="SMART" id="SM00587"/>
    </source>
</evidence>
<dbReference type="PANTHER" id="PTHR11012">
    <property type="entry name" value="PROTEIN KINASE-LIKE DOMAIN-CONTAINING"/>
    <property type="match status" value="1"/>
</dbReference>
<dbReference type="OrthoDB" id="411145at2759"/>
<dbReference type="InterPro" id="IPR015897">
    <property type="entry name" value="CHK_kinase-like"/>
</dbReference>
<name>A0A9P0BQR9_CHRIL</name>
<dbReference type="Proteomes" id="UP001154114">
    <property type="component" value="Chromosome 18"/>
</dbReference>
<sequence length="390" mass="44535">MSDAEIELRKVLENVTEKLQYKDAEVSIKDLNSGGANYTSTLYSATITSPGREPLKLFAKVASASEMLRQAIPLDHFYRTEQMVYEHLVDVFEKIQDKYNVSPEHRYVFPKFFGAQSTYGKESVVMEDLTEGGYSTYSRFKCLDFEHAAAAVECLARFHALSFAFQHEDPEGFAKVAEKVKHVKQPATPDMKSTFMKMVASAVEATRNEHKEKMLKFFDEMYLDEFDKFRRPLSTTVLCHGDYRASNMLFKRQNGRIQPIVVDYQTVHTGCPAVDILYLEFLGTDEEFRREHHHELVERYFQEFTAALHRLGLDVDQVYPRETFDKELQEMLGPALRTCSVVLPLVLVEASQAPSFGAVSSMDSFALSPTEHFAERFGGVVSDCVRWGVL</sequence>
<dbReference type="SUPFAM" id="SSF56112">
    <property type="entry name" value="Protein kinase-like (PK-like)"/>
    <property type="match status" value="1"/>
</dbReference>
<proteinExistence type="predicted"/>